<dbReference type="InterPro" id="IPR011527">
    <property type="entry name" value="ABC1_TM_dom"/>
</dbReference>
<dbReference type="GO" id="GO:0016887">
    <property type="term" value="F:ATP hydrolysis activity"/>
    <property type="evidence" value="ECO:0007669"/>
    <property type="project" value="InterPro"/>
</dbReference>
<dbReference type="InterPro" id="IPR003439">
    <property type="entry name" value="ABC_transporter-like_ATP-bd"/>
</dbReference>
<evidence type="ECO:0000313" key="9">
    <source>
        <dbReference type="Proteomes" id="UP000199360"/>
    </source>
</evidence>
<dbReference type="Pfam" id="PF00664">
    <property type="entry name" value="ABC_membrane"/>
    <property type="match status" value="1"/>
</dbReference>
<sequence>MRRFSPAGDPGTPDARSATRYLVWLAGRHPVYFGGGITLGVIWMLAQALVPAAIGRAVEAGLANRDPDALLRWALALLGLGLVQAGAGILRHRCAVHNWLGAAYRTVQVTVDATNRLGAALPRRVAAGEVVSIGTSDIEHIGGAVDITARGAGAVVGIVTVAVILLDASRPLGLVVVLGVPLLMGLVALLIRPLHHQQAAYRESTGRLTARAADIVSGLRVLRGVGGEPMLAARYRERSQALRADGLRVARVESLLQAAQILLPGVFVVLVTWLGARFALRGEITAGQLVSFYGYTAFLVSPLRNLTEAADKLTRGHVAARRVVRLLRLAPEFTDPARPVPVPNGPGELVDVRSGLVLRPGRLTALAATAPQDAAEIADRLGRYVDGDVTLHGVPLRDVALATVRERILVADNDAQLFSGVLRAELDPHDRADRTSVEAALAAASATDVVEALPGGLDGAVAERGREFSGGQRQRLRLARALVADPETLILVEPTSAVDAHTEAQIAERLGAARPGRTTLVCTTSPLMLGRAEHVVFVEDGKVVAEGRHEELLAAEPRYAATVSREEDR</sequence>
<dbReference type="Pfam" id="PF00005">
    <property type="entry name" value="ABC_tran"/>
    <property type="match status" value="1"/>
</dbReference>
<keyword evidence="4 5" id="KW-0472">Membrane</keyword>
<dbReference type="InterPro" id="IPR027417">
    <property type="entry name" value="P-loop_NTPase"/>
</dbReference>
<dbReference type="InterPro" id="IPR017871">
    <property type="entry name" value="ABC_transporter-like_CS"/>
</dbReference>
<feature type="transmembrane region" description="Helical" evidence="5">
    <location>
        <begin position="147"/>
        <end position="166"/>
    </location>
</feature>
<dbReference type="Gene3D" id="1.20.1560.10">
    <property type="entry name" value="ABC transporter type 1, transmembrane domain"/>
    <property type="match status" value="1"/>
</dbReference>
<dbReference type="PROSITE" id="PS00211">
    <property type="entry name" value="ABC_TRANSPORTER_1"/>
    <property type="match status" value="1"/>
</dbReference>
<evidence type="ECO:0000256" key="4">
    <source>
        <dbReference type="ARBA" id="ARBA00023136"/>
    </source>
</evidence>
<evidence type="ECO:0000259" key="7">
    <source>
        <dbReference type="PROSITE" id="PS50929"/>
    </source>
</evidence>
<dbReference type="OrthoDB" id="4966664at2"/>
<feature type="transmembrane region" description="Helical" evidence="5">
    <location>
        <begin position="261"/>
        <end position="280"/>
    </location>
</feature>
<reference evidence="9" key="1">
    <citation type="submission" date="2016-06" db="EMBL/GenBank/DDBJ databases">
        <authorList>
            <person name="Varghese N."/>
            <person name="Submissions Spin"/>
        </authorList>
    </citation>
    <scope>NUCLEOTIDE SEQUENCE [LARGE SCALE GENOMIC DNA]</scope>
    <source>
        <strain evidence="9">DSM 45647</strain>
    </source>
</reference>
<dbReference type="EMBL" id="FMDM01000009">
    <property type="protein sequence ID" value="SCG67210.1"/>
    <property type="molecule type" value="Genomic_DNA"/>
</dbReference>
<dbReference type="RefSeq" id="WP_091065977.1">
    <property type="nucleotide sequence ID" value="NZ_FMDM01000009.1"/>
</dbReference>
<dbReference type="GO" id="GO:0005524">
    <property type="term" value="F:ATP binding"/>
    <property type="evidence" value="ECO:0007669"/>
    <property type="project" value="InterPro"/>
</dbReference>
<dbReference type="InterPro" id="IPR036640">
    <property type="entry name" value="ABC1_TM_sf"/>
</dbReference>
<dbReference type="InterPro" id="IPR039421">
    <property type="entry name" value="Type_1_exporter"/>
</dbReference>
<dbReference type="Gene3D" id="3.40.50.300">
    <property type="entry name" value="P-loop containing nucleotide triphosphate hydrolases"/>
    <property type="match status" value="1"/>
</dbReference>
<evidence type="ECO:0000259" key="6">
    <source>
        <dbReference type="PROSITE" id="PS50893"/>
    </source>
</evidence>
<dbReference type="PROSITE" id="PS50893">
    <property type="entry name" value="ABC_TRANSPORTER_2"/>
    <property type="match status" value="1"/>
</dbReference>
<evidence type="ECO:0000256" key="1">
    <source>
        <dbReference type="ARBA" id="ARBA00004651"/>
    </source>
</evidence>
<dbReference type="GO" id="GO:0005886">
    <property type="term" value="C:plasma membrane"/>
    <property type="evidence" value="ECO:0007669"/>
    <property type="project" value="UniProtKB-SubCell"/>
</dbReference>
<organism evidence="8 9">
    <name type="scientific">Micromonospora humi</name>
    <dbReference type="NCBI Taxonomy" id="745366"/>
    <lineage>
        <taxon>Bacteria</taxon>
        <taxon>Bacillati</taxon>
        <taxon>Actinomycetota</taxon>
        <taxon>Actinomycetes</taxon>
        <taxon>Micromonosporales</taxon>
        <taxon>Micromonosporaceae</taxon>
        <taxon>Micromonospora</taxon>
    </lineage>
</organism>
<feature type="transmembrane region" description="Helical" evidence="5">
    <location>
        <begin position="30"/>
        <end position="50"/>
    </location>
</feature>
<dbReference type="PANTHER" id="PTHR43394:SF1">
    <property type="entry name" value="ATP-BINDING CASSETTE SUB-FAMILY B MEMBER 10, MITOCHONDRIAL"/>
    <property type="match status" value="1"/>
</dbReference>
<keyword evidence="9" id="KW-1185">Reference proteome</keyword>
<feature type="domain" description="ABC transporter" evidence="6">
    <location>
        <begin position="261"/>
        <end position="565"/>
    </location>
</feature>
<feature type="transmembrane region" description="Helical" evidence="5">
    <location>
        <begin position="70"/>
        <end position="90"/>
    </location>
</feature>
<dbReference type="STRING" id="745366.GA0070213_109241"/>
<gene>
    <name evidence="8" type="ORF">GA0070213_109241</name>
</gene>
<dbReference type="SUPFAM" id="SSF90123">
    <property type="entry name" value="ABC transporter transmembrane region"/>
    <property type="match status" value="1"/>
</dbReference>
<dbReference type="PROSITE" id="PS50929">
    <property type="entry name" value="ABC_TM1F"/>
    <property type="match status" value="1"/>
</dbReference>
<feature type="domain" description="ABC transmembrane type-1" evidence="7">
    <location>
        <begin position="35"/>
        <end position="315"/>
    </location>
</feature>
<dbReference type="GO" id="GO:0015421">
    <property type="term" value="F:ABC-type oligopeptide transporter activity"/>
    <property type="evidence" value="ECO:0007669"/>
    <property type="project" value="TreeGrafter"/>
</dbReference>
<dbReference type="Proteomes" id="UP000199360">
    <property type="component" value="Unassembled WGS sequence"/>
</dbReference>
<evidence type="ECO:0000313" key="8">
    <source>
        <dbReference type="EMBL" id="SCG67210.1"/>
    </source>
</evidence>
<evidence type="ECO:0000256" key="5">
    <source>
        <dbReference type="SAM" id="Phobius"/>
    </source>
</evidence>
<dbReference type="AlphaFoldDB" id="A0A1C5J9G1"/>
<keyword evidence="2 5" id="KW-0812">Transmembrane</keyword>
<comment type="subcellular location">
    <subcellularLocation>
        <location evidence="1">Cell membrane</location>
        <topology evidence="1">Multi-pass membrane protein</topology>
    </subcellularLocation>
</comment>
<name>A0A1C5J9G1_9ACTN</name>
<dbReference type="SUPFAM" id="SSF52540">
    <property type="entry name" value="P-loop containing nucleoside triphosphate hydrolases"/>
    <property type="match status" value="1"/>
</dbReference>
<evidence type="ECO:0000256" key="3">
    <source>
        <dbReference type="ARBA" id="ARBA00022989"/>
    </source>
</evidence>
<keyword evidence="3 5" id="KW-1133">Transmembrane helix</keyword>
<dbReference type="PANTHER" id="PTHR43394">
    <property type="entry name" value="ATP-DEPENDENT PERMEASE MDL1, MITOCHONDRIAL"/>
    <property type="match status" value="1"/>
</dbReference>
<feature type="transmembrane region" description="Helical" evidence="5">
    <location>
        <begin position="172"/>
        <end position="191"/>
    </location>
</feature>
<accession>A0A1C5J9G1</accession>
<protein>
    <submittedName>
        <fullName evidence="8">ABC-type multidrug transport system, ATPase and permease component</fullName>
    </submittedName>
</protein>
<evidence type="ECO:0000256" key="2">
    <source>
        <dbReference type="ARBA" id="ARBA00022692"/>
    </source>
</evidence>
<proteinExistence type="predicted"/>